<dbReference type="EC" id="2.3.2.31" evidence="2"/>
<keyword evidence="4" id="KW-0808">Transferase</keyword>
<evidence type="ECO:0000256" key="3">
    <source>
        <dbReference type="ARBA" id="ARBA00017887"/>
    </source>
</evidence>
<dbReference type="Pfam" id="PF22191">
    <property type="entry name" value="IBR_1"/>
    <property type="match status" value="1"/>
</dbReference>
<dbReference type="Pfam" id="PF01485">
    <property type="entry name" value="IBR"/>
    <property type="match status" value="1"/>
</dbReference>
<keyword evidence="7 10" id="KW-0863">Zinc-finger</keyword>
<dbReference type="SUPFAM" id="SSF57850">
    <property type="entry name" value="RING/U-box"/>
    <property type="match status" value="3"/>
</dbReference>
<dbReference type="InParanoid" id="A0A0V0R427"/>
<keyword evidence="8" id="KW-0833">Ubl conjugation pathway</keyword>
<keyword evidence="5" id="KW-0479">Metal-binding</keyword>
<evidence type="ECO:0000259" key="11">
    <source>
        <dbReference type="PROSITE" id="PS50089"/>
    </source>
</evidence>
<dbReference type="InterPro" id="IPR001841">
    <property type="entry name" value="Znf_RING"/>
</dbReference>
<gene>
    <name evidence="13" type="ORF">PPERSA_08171</name>
</gene>
<evidence type="ECO:0000256" key="5">
    <source>
        <dbReference type="ARBA" id="ARBA00022723"/>
    </source>
</evidence>
<organism evidence="13 14">
    <name type="scientific">Pseudocohnilembus persalinus</name>
    <name type="common">Ciliate</name>
    <dbReference type="NCBI Taxonomy" id="266149"/>
    <lineage>
        <taxon>Eukaryota</taxon>
        <taxon>Sar</taxon>
        <taxon>Alveolata</taxon>
        <taxon>Ciliophora</taxon>
        <taxon>Intramacronucleata</taxon>
        <taxon>Oligohymenophorea</taxon>
        <taxon>Scuticociliatia</taxon>
        <taxon>Philasterida</taxon>
        <taxon>Pseudocohnilembidae</taxon>
        <taxon>Pseudocohnilembus</taxon>
    </lineage>
</organism>
<dbReference type="GO" id="GO:0008270">
    <property type="term" value="F:zinc ion binding"/>
    <property type="evidence" value="ECO:0007669"/>
    <property type="project" value="UniProtKB-KW"/>
</dbReference>
<dbReference type="InterPro" id="IPR002867">
    <property type="entry name" value="IBR_dom"/>
</dbReference>
<dbReference type="InterPro" id="IPR017907">
    <property type="entry name" value="Znf_RING_CS"/>
</dbReference>
<evidence type="ECO:0000256" key="6">
    <source>
        <dbReference type="ARBA" id="ARBA00022737"/>
    </source>
</evidence>
<reference evidence="13 14" key="1">
    <citation type="journal article" date="2015" name="Sci. Rep.">
        <title>Genome of the facultative scuticociliatosis pathogen Pseudocohnilembus persalinus provides insight into its virulence through horizontal gene transfer.</title>
        <authorList>
            <person name="Xiong J."/>
            <person name="Wang G."/>
            <person name="Cheng J."/>
            <person name="Tian M."/>
            <person name="Pan X."/>
            <person name="Warren A."/>
            <person name="Jiang C."/>
            <person name="Yuan D."/>
            <person name="Miao W."/>
        </authorList>
    </citation>
    <scope>NUCLEOTIDE SEQUENCE [LARGE SCALE GENOMIC DNA]</scope>
    <source>
        <strain evidence="13">36N120E</strain>
    </source>
</reference>
<dbReference type="PROSITE" id="PS50089">
    <property type="entry name" value="ZF_RING_2"/>
    <property type="match status" value="1"/>
</dbReference>
<evidence type="ECO:0000256" key="8">
    <source>
        <dbReference type="ARBA" id="ARBA00022786"/>
    </source>
</evidence>
<comment type="caution">
    <text evidence="13">The sequence shown here is derived from an EMBL/GenBank/DDBJ whole genome shotgun (WGS) entry which is preliminary data.</text>
</comment>
<evidence type="ECO:0000256" key="9">
    <source>
        <dbReference type="ARBA" id="ARBA00022833"/>
    </source>
</evidence>
<evidence type="ECO:0000256" key="7">
    <source>
        <dbReference type="ARBA" id="ARBA00022771"/>
    </source>
</evidence>
<dbReference type="OrthoDB" id="313082at2759"/>
<keyword evidence="9" id="KW-0862">Zinc</keyword>
<keyword evidence="14" id="KW-1185">Reference proteome</keyword>
<evidence type="ECO:0000313" key="14">
    <source>
        <dbReference type="Proteomes" id="UP000054937"/>
    </source>
</evidence>
<dbReference type="InterPro" id="IPR001876">
    <property type="entry name" value="Znf_RanBP2"/>
</dbReference>
<accession>A0A0V0R427</accession>
<dbReference type="PROSITE" id="PS00518">
    <property type="entry name" value="ZF_RING_1"/>
    <property type="match status" value="2"/>
</dbReference>
<dbReference type="FunCoup" id="A0A0V0R427">
    <property type="interactions" value="384"/>
</dbReference>
<feature type="domain" description="RING-type" evidence="12">
    <location>
        <begin position="118"/>
        <end position="307"/>
    </location>
</feature>
<dbReference type="SMART" id="SM00647">
    <property type="entry name" value="IBR"/>
    <property type="match status" value="2"/>
</dbReference>
<dbReference type="InterPro" id="IPR044066">
    <property type="entry name" value="TRIAD_supradom"/>
</dbReference>
<evidence type="ECO:0000256" key="2">
    <source>
        <dbReference type="ARBA" id="ARBA00012251"/>
    </source>
</evidence>
<evidence type="ECO:0000256" key="1">
    <source>
        <dbReference type="ARBA" id="ARBA00001798"/>
    </source>
</evidence>
<dbReference type="Gene3D" id="1.20.120.1750">
    <property type="match status" value="1"/>
</dbReference>
<dbReference type="SMART" id="SM00184">
    <property type="entry name" value="RING"/>
    <property type="match status" value="2"/>
</dbReference>
<evidence type="ECO:0000259" key="12">
    <source>
        <dbReference type="PROSITE" id="PS51873"/>
    </source>
</evidence>
<dbReference type="EMBL" id="LDAU01000056">
    <property type="protein sequence ID" value="KRX08968.1"/>
    <property type="molecule type" value="Genomic_DNA"/>
</dbReference>
<dbReference type="PROSITE" id="PS01358">
    <property type="entry name" value="ZF_RANBP2_1"/>
    <property type="match status" value="1"/>
</dbReference>
<dbReference type="GO" id="GO:0061630">
    <property type="term" value="F:ubiquitin protein ligase activity"/>
    <property type="evidence" value="ECO:0007669"/>
    <property type="project" value="UniProtKB-EC"/>
</dbReference>
<dbReference type="GO" id="GO:0016567">
    <property type="term" value="P:protein ubiquitination"/>
    <property type="evidence" value="ECO:0007669"/>
    <property type="project" value="InterPro"/>
</dbReference>
<protein>
    <recommendedName>
        <fullName evidence="3">RanBP-type and C3HC4-type zinc finger-containing protein 1</fullName>
        <ecNumber evidence="2">2.3.2.31</ecNumber>
    </recommendedName>
</protein>
<feature type="domain" description="RING-type" evidence="11">
    <location>
        <begin position="122"/>
        <end position="168"/>
    </location>
</feature>
<dbReference type="PROSITE" id="PS51873">
    <property type="entry name" value="TRIAD"/>
    <property type="match status" value="1"/>
</dbReference>
<dbReference type="Gene3D" id="3.30.40.10">
    <property type="entry name" value="Zinc/RING finger domain, C3HC4 (zinc finger)"/>
    <property type="match status" value="1"/>
</dbReference>
<name>A0A0V0R427_PSEPJ</name>
<proteinExistence type="predicted"/>
<sequence length="600" mass="71847">MSDFSEQDVDDYYEFSDMDEEANNLEMNDVYEEEETKRNGTNILELNQNSSIYQYYSDIEFERFLIEKINKLAHDTSLKTGQILYILQKNQFSFNKTLNNAYDYVGEILNNQNSFNDIDKVCNICFSDTDLFSQQCEHYFCKKCYAQYLEQIITDMGKSCIYKTCPMDGCKLILNIETFQKIIACPKNYCDTIIVMAYEDQKLNFQQNQMNVSCQCGQEFCSQCQKEAHRPVNCQKLLQWLDLIQGKNQENLNNAWIAVNTKKCPQCKVDIQKNQGCMHMTCRNCRHEFCWLCLSNWREHRNCNKFENDITDKQNQLKRYEFYTERYNQHMKGLKQFSEQMQELDQQFLQFFLQKQKDNMNKNKIINYQNYLKLIERCRRAIGYSYIIGYHIKDDYKREFFEFQQGNIEQQLENFDKKVTQINYDEQFNGQFGFEMIKFIDYMNSLNILAQDLSNYFNNMLEQFEKEIPECQPQNQENKKYQKDLYQYQLNKQKKEKVLPGRYTQEQQKVKTQKQNFSQQQQATISKKVNKNILINKFSSSNNDDSDLQKALKISKDQLQNKTGINNKNNINDTDWQCQKCTAFNPIEYVVCQICFHEKL</sequence>
<evidence type="ECO:0000256" key="4">
    <source>
        <dbReference type="ARBA" id="ARBA00022679"/>
    </source>
</evidence>
<dbReference type="PANTHER" id="PTHR11685">
    <property type="entry name" value="RBR FAMILY RING FINGER AND IBR DOMAIN-CONTAINING"/>
    <property type="match status" value="1"/>
</dbReference>
<evidence type="ECO:0000313" key="13">
    <source>
        <dbReference type="EMBL" id="KRX08968.1"/>
    </source>
</evidence>
<dbReference type="AlphaFoldDB" id="A0A0V0R427"/>
<dbReference type="OMA" id="ICFESLP"/>
<dbReference type="Proteomes" id="UP000054937">
    <property type="component" value="Unassembled WGS sequence"/>
</dbReference>
<dbReference type="InterPro" id="IPR013083">
    <property type="entry name" value="Znf_RING/FYVE/PHD"/>
</dbReference>
<keyword evidence="6" id="KW-0677">Repeat</keyword>
<evidence type="ECO:0000256" key="10">
    <source>
        <dbReference type="PROSITE-ProRule" id="PRU00175"/>
    </source>
</evidence>
<dbReference type="InterPro" id="IPR031127">
    <property type="entry name" value="E3_UB_ligase_RBR"/>
</dbReference>
<comment type="catalytic activity">
    <reaction evidence="1">
        <text>[E2 ubiquitin-conjugating enzyme]-S-ubiquitinyl-L-cysteine + [acceptor protein]-L-lysine = [E2 ubiquitin-conjugating enzyme]-L-cysteine + [acceptor protein]-N(6)-ubiquitinyl-L-lysine.</text>
        <dbReference type="EC" id="2.3.2.31"/>
    </reaction>
</comment>